<proteinExistence type="inferred from homology"/>
<keyword evidence="4" id="KW-0410">Iron transport</keyword>
<dbReference type="Gene3D" id="2.40.170.20">
    <property type="entry name" value="TonB-dependent receptor, beta-barrel domain"/>
    <property type="match status" value="1"/>
</dbReference>
<evidence type="ECO:0000256" key="5">
    <source>
        <dbReference type="ARBA" id="ARBA00022692"/>
    </source>
</evidence>
<evidence type="ECO:0000256" key="7">
    <source>
        <dbReference type="ARBA" id="ARBA00023065"/>
    </source>
</evidence>
<keyword evidence="3 11" id="KW-1134">Transmembrane beta strand</keyword>
<dbReference type="InterPro" id="IPR012910">
    <property type="entry name" value="Plug_dom"/>
</dbReference>
<dbReference type="RefSeq" id="WP_142902866.1">
    <property type="nucleotide sequence ID" value="NZ_ML660088.1"/>
</dbReference>
<protein>
    <submittedName>
        <fullName evidence="16">TonB-dependent receptor</fullName>
    </submittedName>
</protein>
<gene>
    <name evidence="16" type="ORF">FKG94_03820</name>
</gene>
<keyword evidence="2 11" id="KW-0813">Transport</keyword>
<feature type="chain" id="PRO_5022036506" evidence="13">
    <location>
        <begin position="30"/>
        <end position="746"/>
    </location>
</feature>
<dbReference type="InterPro" id="IPR036942">
    <property type="entry name" value="Beta-barrel_TonB_sf"/>
</dbReference>
<evidence type="ECO:0000259" key="14">
    <source>
        <dbReference type="Pfam" id="PF00593"/>
    </source>
</evidence>
<evidence type="ECO:0000256" key="8">
    <source>
        <dbReference type="ARBA" id="ARBA00023077"/>
    </source>
</evidence>
<feature type="signal peptide" evidence="13">
    <location>
        <begin position="1"/>
        <end position="29"/>
    </location>
</feature>
<dbReference type="GO" id="GO:0006826">
    <property type="term" value="P:iron ion transport"/>
    <property type="evidence" value="ECO:0007669"/>
    <property type="project" value="UniProtKB-KW"/>
</dbReference>
<dbReference type="Proteomes" id="UP000319732">
    <property type="component" value="Unassembled WGS sequence"/>
</dbReference>
<evidence type="ECO:0000256" key="2">
    <source>
        <dbReference type="ARBA" id="ARBA00022448"/>
    </source>
</evidence>
<sequence>MAMIIKSVFAASYCVCCLALLPVPLPSHASRSAPPAAALEEVVVTARKREEQPLAVPVALTIFTREQLAAPTLDDIAGLGALTPNMDFTATAPLAGSSNAATVFIRGVGQNDFLLTTDPGVGIYLDGVYISRAIGGVLELVDIDRVEVLSGPQGTLFGKNTIGGAISVHSRVPGIEAGGHLSLISGEANRLDFNAAVEGALADNLQGRLSVLSEHRDGYVKRLLGGADLGDIDRRTLRAGLAYQPSARADIRLFIDHTHQRQEAIAQSLLAVVDSTPLKDLYNAVVAAPLGTAWDARWLTGDPFTTFQTGPSRDDLDITGLSLALDYDLDWAQLSAVSGYRRLNADYARDPDNSPLRYGHSINRDDHRQFSQELRLAGAAFERRLQWLAGAYYLREHGVNLTEGFLFSGLFQATGRPDLDFDFKVNNDQVTDSRALFSQLSWQLTDRASLTGGLRAMTEKKVFRVDNFALASGVQFVGPVKVSDRWTNTSPMLSLDYQWNDNTLVYLSASRGFKSGGYNGRQIFPGPVDQFDPESVTSLELGFKARLGYSGLVLEAALFDSNYEDMQFTVLSGDTGVLIPVINNAARARITGAELKLALQNSRGLAVQAGAGYLDGRYTELDPGVAVDRNKELVRTPRWNIYMSGRYRWGLGEYGSVQFSLDASYKSKVYHDPTNVEAIAQGGLTLVNTALGWQDAGGRLGAEVFVTNLTDKTYLLSGSTELAASGGSEGHYARPREWGLRLSYHF</sequence>
<comment type="similarity">
    <text evidence="11 12">Belongs to the TonB-dependent receptor family.</text>
</comment>
<comment type="subcellular location">
    <subcellularLocation>
        <location evidence="1 11">Cell outer membrane</location>
        <topology evidence="1 11">Multi-pass membrane protein</topology>
    </subcellularLocation>
</comment>
<dbReference type="GO" id="GO:0009279">
    <property type="term" value="C:cell outer membrane"/>
    <property type="evidence" value="ECO:0007669"/>
    <property type="project" value="UniProtKB-SubCell"/>
</dbReference>
<evidence type="ECO:0000259" key="15">
    <source>
        <dbReference type="Pfam" id="PF07715"/>
    </source>
</evidence>
<keyword evidence="10 11" id="KW-0998">Cell outer membrane</keyword>
<evidence type="ECO:0000256" key="11">
    <source>
        <dbReference type="PROSITE-ProRule" id="PRU01360"/>
    </source>
</evidence>
<accession>A0A545U5B5</accession>
<feature type="domain" description="TonB-dependent receptor-like beta-barrel" evidence="14">
    <location>
        <begin position="288"/>
        <end position="698"/>
    </location>
</feature>
<keyword evidence="8 12" id="KW-0798">TonB box</keyword>
<dbReference type="PROSITE" id="PS52016">
    <property type="entry name" value="TONB_DEPENDENT_REC_3"/>
    <property type="match status" value="1"/>
</dbReference>
<evidence type="ECO:0000313" key="16">
    <source>
        <dbReference type="EMBL" id="TQV84660.1"/>
    </source>
</evidence>
<evidence type="ECO:0000256" key="12">
    <source>
        <dbReference type="RuleBase" id="RU003357"/>
    </source>
</evidence>
<dbReference type="InterPro" id="IPR039426">
    <property type="entry name" value="TonB-dep_rcpt-like"/>
</dbReference>
<reference evidence="16 17" key="1">
    <citation type="submission" date="2019-06" db="EMBL/GenBank/DDBJ databases">
        <title>Whole genome sequence for Cellvibrionaceae sp. R142.</title>
        <authorList>
            <person name="Wang G."/>
        </authorList>
    </citation>
    <scope>NUCLEOTIDE SEQUENCE [LARGE SCALE GENOMIC DNA]</scope>
    <source>
        <strain evidence="16 17">R142</strain>
    </source>
</reference>
<evidence type="ECO:0000256" key="4">
    <source>
        <dbReference type="ARBA" id="ARBA00022496"/>
    </source>
</evidence>
<evidence type="ECO:0000256" key="1">
    <source>
        <dbReference type="ARBA" id="ARBA00004571"/>
    </source>
</evidence>
<dbReference type="PANTHER" id="PTHR32552:SF81">
    <property type="entry name" value="TONB-DEPENDENT OUTER MEMBRANE RECEPTOR"/>
    <property type="match status" value="1"/>
</dbReference>
<dbReference type="SUPFAM" id="SSF56935">
    <property type="entry name" value="Porins"/>
    <property type="match status" value="1"/>
</dbReference>
<comment type="caution">
    <text evidence="16">The sequence shown here is derived from an EMBL/GenBank/DDBJ whole genome shotgun (WGS) entry which is preliminary data.</text>
</comment>
<dbReference type="Pfam" id="PF00593">
    <property type="entry name" value="TonB_dep_Rec_b-barrel"/>
    <property type="match status" value="1"/>
</dbReference>
<organism evidence="16 17">
    <name type="scientific">Exilibacterium tricleocarpae</name>
    <dbReference type="NCBI Taxonomy" id="2591008"/>
    <lineage>
        <taxon>Bacteria</taxon>
        <taxon>Pseudomonadati</taxon>
        <taxon>Pseudomonadota</taxon>
        <taxon>Gammaproteobacteria</taxon>
        <taxon>Cellvibrionales</taxon>
        <taxon>Cellvibrionaceae</taxon>
        <taxon>Exilibacterium</taxon>
    </lineage>
</organism>
<dbReference type="AlphaFoldDB" id="A0A545U5B5"/>
<keyword evidence="5 11" id="KW-0812">Transmembrane</keyword>
<dbReference type="InterPro" id="IPR000531">
    <property type="entry name" value="Beta-barrel_TonB"/>
</dbReference>
<dbReference type="Pfam" id="PF07715">
    <property type="entry name" value="Plug"/>
    <property type="match status" value="1"/>
</dbReference>
<evidence type="ECO:0000256" key="3">
    <source>
        <dbReference type="ARBA" id="ARBA00022452"/>
    </source>
</evidence>
<evidence type="ECO:0000256" key="9">
    <source>
        <dbReference type="ARBA" id="ARBA00023136"/>
    </source>
</evidence>
<keyword evidence="16" id="KW-0675">Receptor</keyword>
<evidence type="ECO:0000256" key="6">
    <source>
        <dbReference type="ARBA" id="ARBA00023004"/>
    </source>
</evidence>
<keyword evidence="13" id="KW-0732">Signal</keyword>
<dbReference type="PANTHER" id="PTHR32552">
    <property type="entry name" value="FERRICHROME IRON RECEPTOR-RELATED"/>
    <property type="match status" value="1"/>
</dbReference>
<dbReference type="OrthoDB" id="7051185at2"/>
<name>A0A545U5B5_9GAMM</name>
<keyword evidence="6" id="KW-0408">Iron</keyword>
<dbReference type="CDD" id="cd01347">
    <property type="entry name" value="ligand_gated_channel"/>
    <property type="match status" value="1"/>
</dbReference>
<evidence type="ECO:0000256" key="13">
    <source>
        <dbReference type="SAM" id="SignalP"/>
    </source>
</evidence>
<evidence type="ECO:0000313" key="17">
    <source>
        <dbReference type="Proteomes" id="UP000319732"/>
    </source>
</evidence>
<dbReference type="EMBL" id="VHSG01000005">
    <property type="protein sequence ID" value="TQV84660.1"/>
    <property type="molecule type" value="Genomic_DNA"/>
</dbReference>
<keyword evidence="17" id="KW-1185">Reference proteome</keyword>
<keyword evidence="7" id="KW-0406">Ion transport</keyword>
<evidence type="ECO:0000256" key="10">
    <source>
        <dbReference type="ARBA" id="ARBA00023237"/>
    </source>
</evidence>
<keyword evidence="9 11" id="KW-0472">Membrane</keyword>
<feature type="domain" description="TonB-dependent receptor plug" evidence="15">
    <location>
        <begin position="55"/>
        <end position="165"/>
    </location>
</feature>